<dbReference type="Pfam" id="PF05494">
    <property type="entry name" value="MlaC"/>
    <property type="match status" value="1"/>
</dbReference>
<evidence type="ECO:0000313" key="3">
    <source>
        <dbReference type="Proteomes" id="UP000008320"/>
    </source>
</evidence>
<dbReference type="InterPro" id="IPR008869">
    <property type="entry name" value="MlaC/ttg2D"/>
</dbReference>
<reference evidence="2 3" key="1">
    <citation type="journal article" date="2006" name="PLoS Genet.">
        <title>Comparative genomics of emerging human ehrlichiosis agents.</title>
        <authorList>
            <person name="Dunning Hotopp J.C."/>
            <person name="Lin M."/>
            <person name="Madupu R."/>
            <person name="Crabtree J."/>
            <person name="Angiuoli S.V."/>
            <person name="Eisen J.A."/>
            <person name="Seshadri R."/>
            <person name="Ren Q."/>
            <person name="Wu M."/>
            <person name="Utterback T.R."/>
            <person name="Smith S."/>
            <person name="Lewis M."/>
            <person name="Khouri H."/>
            <person name="Zhang C."/>
            <person name="Niu H."/>
            <person name="Lin Q."/>
            <person name="Ohashi N."/>
            <person name="Zhi N."/>
            <person name="Nelson W."/>
            <person name="Brinkac L.M."/>
            <person name="Dodson R.J."/>
            <person name="Rosovitz M.J."/>
            <person name="Sundaram J."/>
            <person name="Daugherty S.C."/>
            <person name="Davidsen T."/>
            <person name="Durkin A.S."/>
            <person name="Gwinn M."/>
            <person name="Haft D.H."/>
            <person name="Selengut J.D."/>
            <person name="Sullivan S.A."/>
            <person name="Zafar N."/>
            <person name="Zhou L."/>
            <person name="Benahmed F."/>
            <person name="Forberger H."/>
            <person name="Halpin R."/>
            <person name="Mulligan S."/>
            <person name="Robinson J."/>
            <person name="White O."/>
            <person name="Rikihisa Y."/>
            <person name="Tettelin H."/>
        </authorList>
    </citation>
    <scope>NUCLEOTIDE SEQUENCE [LARGE SCALE GENOMIC DNA]</scope>
    <source>
        <strain evidence="3">ATCC CRL-10679 / Arkansas</strain>
    </source>
</reference>
<proteinExistence type="predicted"/>
<dbReference type="STRING" id="205920.ECH_0069"/>
<accession>Q2GI34</accession>
<dbReference type="HOGENOM" id="CLU_1313789_0_0_5"/>
<feature type="signal peptide" evidence="1">
    <location>
        <begin position="1"/>
        <end position="23"/>
    </location>
</feature>
<evidence type="ECO:0000313" key="2">
    <source>
        <dbReference type="EMBL" id="ABD44970.1"/>
    </source>
</evidence>
<dbReference type="AlphaFoldDB" id="Q2GI34"/>
<gene>
    <name evidence="2" type="ordered locus">ECH_0069</name>
</gene>
<organism evidence="2 3">
    <name type="scientific">Ehrlichia chaffeensis (strain ATCC CRL-10679 / Arkansas)</name>
    <dbReference type="NCBI Taxonomy" id="205920"/>
    <lineage>
        <taxon>Bacteria</taxon>
        <taxon>Pseudomonadati</taxon>
        <taxon>Pseudomonadota</taxon>
        <taxon>Alphaproteobacteria</taxon>
        <taxon>Rickettsiales</taxon>
        <taxon>Anaplasmataceae</taxon>
        <taxon>Ehrlichia</taxon>
    </lineage>
</organism>
<protein>
    <recommendedName>
        <fullName evidence="4">Toluene tolerance protein</fullName>
    </recommendedName>
</protein>
<sequence length="209" mass="24287">MINSYICRLFVISLLFLFNNAFAYDATEACREHVRPCYFIVALKNQVEITVRDIKDKAKMYAGIQSIVDRVLNIKDISRFVLGSYWNTMSADEQEKFISEYSKYIKRMYSKQLCKYSVYDMNILSIKSPKADHYLINTRLSHEKDVNNFLMVEFKLINTGNGFLLSDIKINSAISFSITQRSMIKNMISKQGIDGMISYFQLENASAKY</sequence>
<evidence type="ECO:0000256" key="1">
    <source>
        <dbReference type="SAM" id="SignalP"/>
    </source>
</evidence>
<dbReference type="PANTHER" id="PTHR36573">
    <property type="entry name" value="INTERMEMBRANE PHOSPHOLIPID TRANSPORT SYSTEM BINDING PROTEIN MLAC"/>
    <property type="match status" value="1"/>
</dbReference>
<dbReference type="InterPro" id="IPR042245">
    <property type="entry name" value="Tgt2/MlaC_sf"/>
</dbReference>
<dbReference type="RefSeq" id="WP_006010780.1">
    <property type="nucleotide sequence ID" value="NC_007799.1"/>
</dbReference>
<keyword evidence="3" id="KW-1185">Reference proteome</keyword>
<dbReference type="KEGG" id="ech:ECH_0069"/>
<dbReference type="Gene3D" id="3.10.450.710">
    <property type="entry name" value="Tgt2/MlaC"/>
    <property type="match status" value="1"/>
</dbReference>
<dbReference type="EMBL" id="CP000236">
    <property type="protein sequence ID" value="ABD44970.1"/>
    <property type="molecule type" value="Genomic_DNA"/>
</dbReference>
<dbReference type="PANTHER" id="PTHR36573:SF1">
    <property type="entry name" value="INTERMEMBRANE PHOSPHOLIPID TRANSPORT SYSTEM BINDING PROTEIN MLAC"/>
    <property type="match status" value="1"/>
</dbReference>
<dbReference type="eggNOG" id="COG2854">
    <property type="taxonomic scope" value="Bacteria"/>
</dbReference>
<dbReference type="Proteomes" id="UP000008320">
    <property type="component" value="Chromosome"/>
</dbReference>
<keyword evidence="1" id="KW-0732">Signal</keyword>
<name>Q2GI34_EHRCR</name>
<evidence type="ECO:0008006" key="4">
    <source>
        <dbReference type="Google" id="ProtNLM"/>
    </source>
</evidence>
<feature type="chain" id="PRO_5004208274" description="Toluene tolerance protein" evidence="1">
    <location>
        <begin position="24"/>
        <end position="209"/>
    </location>
</feature>
<dbReference type="OrthoDB" id="8099120at2"/>